<dbReference type="EMBL" id="JBGBDC010000002">
    <property type="protein sequence ID" value="MEY2250353.1"/>
    <property type="molecule type" value="Genomic_DNA"/>
</dbReference>
<sequence length="62" mass="7176">MLLRFLQASPKRSYYHSELVLALGRSKGEVDWALVYLKESQLVKAVVVELPGRKPVMRYELL</sequence>
<evidence type="ECO:0000313" key="1">
    <source>
        <dbReference type="EMBL" id="MEY2250353.1"/>
    </source>
</evidence>
<organism evidence="1 2">
    <name type="scientific">Comamonas sediminis</name>
    <dbReference type="NCBI Taxonomy" id="1783360"/>
    <lineage>
        <taxon>Bacteria</taxon>
        <taxon>Pseudomonadati</taxon>
        <taxon>Pseudomonadota</taxon>
        <taxon>Betaproteobacteria</taxon>
        <taxon>Burkholderiales</taxon>
        <taxon>Comamonadaceae</taxon>
        <taxon>Comamonas</taxon>
    </lineage>
</organism>
<dbReference type="RefSeq" id="WP_369459204.1">
    <property type="nucleotide sequence ID" value="NZ_JBGBDC010000002.1"/>
</dbReference>
<reference evidence="1 2" key="1">
    <citation type="journal article" date="2016" name="Int. J. Syst. Evol. Microbiol.">
        <title>Description of Comamonas sediminis sp. nov., isolated from lagoon sediments.</title>
        <authorList>
            <person name="Subhash Y."/>
            <person name="Bang J.J."/>
            <person name="You T.H."/>
            <person name="Lee S.S."/>
        </authorList>
    </citation>
    <scope>NUCLEOTIDE SEQUENCE [LARGE SCALE GENOMIC DNA]</scope>
    <source>
        <strain evidence="1 2">JCM 31169</strain>
    </source>
</reference>
<evidence type="ECO:0000313" key="2">
    <source>
        <dbReference type="Proteomes" id="UP001562178"/>
    </source>
</evidence>
<accession>A0ABV4AZ37</accession>
<keyword evidence="2" id="KW-1185">Reference proteome</keyword>
<protein>
    <submittedName>
        <fullName evidence="1">Uncharacterized protein</fullName>
    </submittedName>
</protein>
<comment type="caution">
    <text evidence="1">The sequence shown here is derived from an EMBL/GenBank/DDBJ whole genome shotgun (WGS) entry which is preliminary data.</text>
</comment>
<dbReference type="Proteomes" id="UP001562178">
    <property type="component" value="Unassembled WGS sequence"/>
</dbReference>
<name>A0ABV4AZ37_9BURK</name>
<gene>
    <name evidence="1" type="ORF">AB7A72_05015</name>
</gene>
<proteinExistence type="predicted"/>